<gene>
    <name evidence="2" type="primary">ysdB</name>
    <name evidence="2" type="ORF">OSO01_03220</name>
</gene>
<proteinExistence type="predicted"/>
<accession>A0A511ZDQ7</accession>
<keyword evidence="3" id="KW-1185">Reference proteome</keyword>
<keyword evidence="1" id="KW-0472">Membrane</keyword>
<name>A0A511ZDQ7_9BACI</name>
<comment type="caution">
    <text evidence="2">The sequence shown here is derived from an EMBL/GenBank/DDBJ whole genome shotgun (WGS) entry which is preliminary data.</text>
</comment>
<dbReference type="EMBL" id="BJYM01000001">
    <property type="protein sequence ID" value="GEN85583.1"/>
    <property type="molecule type" value="Genomic_DNA"/>
</dbReference>
<evidence type="ECO:0000313" key="2">
    <source>
        <dbReference type="EMBL" id="GEN85583.1"/>
    </source>
</evidence>
<dbReference type="RefSeq" id="WP_147207974.1">
    <property type="nucleotide sequence ID" value="NZ_BJYM01000001.1"/>
</dbReference>
<keyword evidence="1" id="KW-0812">Transmembrane</keyword>
<dbReference type="OrthoDB" id="2735026at2"/>
<organism evidence="2 3">
    <name type="scientific">Oceanobacillus sojae</name>
    <dbReference type="NCBI Taxonomy" id="582851"/>
    <lineage>
        <taxon>Bacteria</taxon>
        <taxon>Bacillati</taxon>
        <taxon>Bacillota</taxon>
        <taxon>Bacilli</taxon>
        <taxon>Bacillales</taxon>
        <taxon>Bacillaceae</taxon>
        <taxon>Oceanobacillus</taxon>
    </lineage>
</organism>
<dbReference type="STRING" id="582851.GCA_900162665_02551"/>
<feature type="transmembrane region" description="Helical" evidence="1">
    <location>
        <begin position="6"/>
        <end position="25"/>
    </location>
</feature>
<dbReference type="AlphaFoldDB" id="A0A511ZDQ7"/>
<evidence type="ECO:0000256" key="1">
    <source>
        <dbReference type="SAM" id="Phobius"/>
    </source>
</evidence>
<reference evidence="2 3" key="1">
    <citation type="submission" date="2019-07" db="EMBL/GenBank/DDBJ databases">
        <title>Whole genome shotgun sequence of Oceanobacillus sojae NBRC 105379.</title>
        <authorList>
            <person name="Hosoyama A."/>
            <person name="Uohara A."/>
            <person name="Ohji S."/>
            <person name="Ichikawa N."/>
        </authorList>
    </citation>
    <scope>NUCLEOTIDE SEQUENCE [LARGE SCALE GENOMIC DNA]</scope>
    <source>
        <strain evidence="2 3">NBRC 105379</strain>
    </source>
</reference>
<dbReference type="Proteomes" id="UP000321558">
    <property type="component" value="Unassembled WGS sequence"/>
</dbReference>
<keyword evidence="1" id="KW-1133">Transmembrane helix</keyword>
<protein>
    <submittedName>
        <fullName evidence="2">Sigma-w pathway protein YsdB</fullName>
    </submittedName>
</protein>
<sequence>MVIIIFRILLVIAVALLIYTWIQYLKKPERKLRLSQENQGFYLLDEHNNNQKNFQLTYKGCLFIGEKYLGTTEDAFEVVDIHITVKNPLELRGLTREDLYFLEQEILIHYPHASITWKHPINELIITEITKE</sequence>
<evidence type="ECO:0000313" key="3">
    <source>
        <dbReference type="Proteomes" id="UP000321558"/>
    </source>
</evidence>